<dbReference type="PANTHER" id="PTHR30055:SF235">
    <property type="entry name" value="TRANSCRIPTIONAL REGULATORY PROTEIN"/>
    <property type="match status" value="1"/>
</dbReference>
<keyword evidence="1 2" id="KW-0238">DNA-binding</keyword>
<accession>A0A916X9J5</accession>
<dbReference type="GO" id="GO:0003700">
    <property type="term" value="F:DNA-binding transcription factor activity"/>
    <property type="evidence" value="ECO:0007669"/>
    <property type="project" value="TreeGrafter"/>
</dbReference>
<dbReference type="Pfam" id="PF00440">
    <property type="entry name" value="TetR_N"/>
    <property type="match status" value="1"/>
</dbReference>
<dbReference type="PROSITE" id="PS50977">
    <property type="entry name" value="HTH_TETR_2"/>
    <property type="match status" value="1"/>
</dbReference>
<dbReference type="SUPFAM" id="SSF46689">
    <property type="entry name" value="Homeodomain-like"/>
    <property type="match status" value="1"/>
</dbReference>
<dbReference type="GO" id="GO:0000976">
    <property type="term" value="F:transcription cis-regulatory region binding"/>
    <property type="evidence" value="ECO:0007669"/>
    <property type="project" value="TreeGrafter"/>
</dbReference>
<evidence type="ECO:0000256" key="1">
    <source>
        <dbReference type="ARBA" id="ARBA00023125"/>
    </source>
</evidence>
<evidence type="ECO:0000313" key="5">
    <source>
        <dbReference type="Proteomes" id="UP000637002"/>
    </source>
</evidence>
<dbReference type="Gene3D" id="1.10.357.10">
    <property type="entry name" value="Tetracycline Repressor, domain 2"/>
    <property type="match status" value="1"/>
</dbReference>
<feature type="DNA-binding region" description="H-T-H motif" evidence="2">
    <location>
        <begin position="38"/>
        <end position="57"/>
    </location>
</feature>
<proteinExistence type="predicted"/>
<dbReference type="InterPro" id="IPR001647">
    <property type="entry name" value="HTH_TetR"/>
</dbReference>
<dbReference type="PANTHER" id="PTHR30055">
    <property type="entry name" value="HTH-TYPE TRANSCRIPTIONAL REGULATOR RUTR"/>
    <property type="match status" value="1"/>
</dbReference>
<evidence type="ECO:0000313" key="4">
    <source>
        <dbReference type="EMBL" id="GGC54940.1"/>
    </source>
</evidence>
<dbReference type="InterPro" id="IPR050109">
    <property type="entry name" value="HTH-type_TetR-like_transc_reg"/>
</dbReference>
<evidence type="ECO:0000256" key="2">
    <source>
        <dbReference type="PROSITE-ProRule" id="PRU00335"/>
    </source>
</evidence>
<reference evidence="4" key="2">
    <citation type="submission" date="2020-09" db="EMBL/GenBank/DDBJ databases">
        <authorList>
            <person name="Sun Q."/>
            <person name="Zhou Y."/>
        </authorList>
    </citation>
    <scope>NUCLEOTIDE SEQUENCE</scope>
    <source>
        <strain evidence="4">CGMCC 1.12919</strain>
    </source>
</reference>
<evidence type="ECO:0000259" key="3">
    <source>
        <dbReference type="PROSITE" id="PS50977"/>
    </source>
</evidence>
<comment type="caution">
    <text evidence="4">The sequence shown here is derived from an EMBL/GenBank/DDBJ whole genome shotgun (WGS) entry which is preliminary data.</text>
</comment>
<reference evidence="4" key="1">
    <citation type="journal article" date="2014" name="Int. J. Syst. Evol. Microbiol.">
        <title>Complete genome sequence of Corynebacterium casei LMG S-19264T (=DSM 44701T), isolated from a smear-ripened cheese.</title>
        <authorList>
            <consortium name="US DOE Joint Genome Institute (JGI-PGF)"/>
            <person name="Walter F."/>
            <person name="Albersmeier A."/>
            <person name="Kalinowski J."/>
            <person name="Ruckert C."/>
        </authorList>
    </citation>
    <scope>NUCLEOTIDE SEQUENCE</scope>
    <source>
        <strain evidence="4">CGMCC 1.12919</strain>
    </source>
</reference>
<feature type="domain" description="HTH tetR-type" evidence="3">
    <location>
        <begin position="14"/>
        <end position="75"/>
    </location>
</feature>
<name>A0A916X9J5_9HYPH</name>
<dbReference type="InterPro" id="IPR009057">
    <property type="entry name" value="Homeodomain-like_sf"/>
</dbReference>
<dbReference type="EMBL" id="BMGG01000002">
    <property type="protein sequence ID" value="GGC54940.1"/>
    <property type="molecule type" value="Genomic_DNA"/>
</dbReference>
<dbReference type="RefSeq" id="WP_188608261.1">
    <property type="nucleotide sequence ID" value="NZ_BMGG01000002.1"/>
</dbReference>
<dbReference type="AlphaFoldDB" id="A0A916X9J5"/>
<gene>
    <name evidence="4" type="ORF">GCM10010994_12320</name>
</gene>
<keyword evidence="5" id="KW-1185">Reference proteome</keyword>
<sequence>MSSRGRSAARAAPADTKSQIKTAARLLFARHGVDAVTIQQIVAAAGQRNNAALHYHFGSKEELIRQLVVDGAAVLDERRQEMLRVLDARGGPATVREVLLVLVMPVVELSNDERWRGYIRFIASLQASHREALREALGGRWNAGYVACFDHLKRLLPLPAPLVEQRLSIVSIYANAILSAQDAALEARPRRRNRLWDQRFTVENILDTLEGTITCAPSTETLAMLNASEP</sequence>
<dbReference type="Proteomes" id="UP000637002">
    <property type="component" value="Unassembled WGS sequence"/>
</dbReference>
<organism evidence="4 5">
    <name type="scientific">Chelatococcus reniformis</name>
    <dbReference type="NCBI Taxonomy" id="1494448"/>
    <lineage>
        <taxon>Bacteria</taxon>
        <taxon>Pseudomonadati</taxon>
        <taxon>Pseudomonadota</taxon>
        <taxon>Alphaproteobacteria</taxon>
        <taxon>Hyphomicrobiales</taxon>
        <taxon>Chelatococcaceae</taxon>
        <taxon>Chelatococcus</taxon>
    </lineage>
</organism>
<protein>
    <recommendedName>
        <fullName evidence="3">HTH tetR-type domain-containing protein</fullName>
    </recommendedName>
</protein>